<name>A0AA48H269_9BACT</name>
<dbReference type="AlphaFoldDB" id="A0AA48H269"/>
<keyword evidence="4" id="KW-1185">Reference proteome</keyword>
<feature type="signal peptide" evidence="1">
    <location>
        <begin position="1"/>
        <end position="24"/>
    </location>
</feature>
<dbReference type="RefSeq" id="WP_316411227.1">
    <property type="nucleotide sequence ID" value="NZ_AP027081.1"/>
</dbReference>
<evidence type="ECO:0000259" key="2">
    <source>
        <dbReference type="Pfam" id="PF09832"/>
    </source>
</evidence>
<evidence type="ECO:0000256" key="1">
    <source>
        <dbReference type="SAM" id="SignalP"/>
    </source>
</evidence>
<sequence>MRLIGSPLAFAAALAVLAPASAGAQAPAPSPHEQAARDLIALVEGPAVAKAAAAAMLSAMTANNPELAAYQDVVLAWCEKLYSMESFSRDMAAVYMRHFSEQELRGLAAFYRTPLGRKTLEQLPVVMREGAQVGAQLAQAHVEELKTMLTDAMKARQADRTRKAES</sequence>
<feature type="domain" description="DUF2059" evidence="2">
    <location>
        <begin position="86"/>
        <end position="143"/>
    </location>
</feature>
<evidence type="ECO:0000313" key="3">
    <source>
        <dbReference type="EMBL" id="BDU76111.1"/>
    </source>
</evidence>
<dbReference type="InterPro" id="IPR018637">
    <property type="entry name" value="DUF2059"/>
</dbReference>
<dbReference type="EMBL" id="AP027081">
    <property type="protein sequence ID" value="BDU76111.1"/>
    <property type="molecule type" value="Genomic_DNA"/>
</dbReference>
<feature type="chain" id="PRO_5041363795" description="DUF2059 domain-containing protein" evidence="1">
    <location>
        <begin position="25"/>
        <end position="166"/>
    </location>
</feature>
<dbReference type="KEGG" id="msea:METESE_10690"/>
<evidence type="ECO:0000313" key="4">
    <source>
        <dbReference type="Proteomes" id="UP001228113"/>
    </source>
</evidence>
<gene>
    <name evidence="3" type="ORF">METESE_10690</name>
</gene>
<organism evidence="3 4">
    <name type="scientific">Mesoterricola sediminis</name>
    <dbReference type="NCBI Taxonomy" id="2927980"/>
    <lineage>
        <taxon>Bacteria</taxon>
        <taxon>Pseudomonadati</taxon>
        <taxon>Acidobacteriota</taxon>
        <taxon>Holophagae</taxon>
        <taxon>Holophagales</taxon>
        <taxon>Holophagaceae</taxon>
        <taxon>Mesoterricola</taxon>
    </lineage>
</organism>
<dbReference type="Pfam" id="PF09832">
    <property type="entry name" value="DUF2059"/>
    <property type="match status" value="1"/>
</dbReference>
<reference evidence="3" key="1">
    <citation type="journal article" date="2023" name="Int. J. Syst. Evol. Microbiol.">
        <title>Mesoterricola silvestris gen. nov., sp. nov., Mesoterricola sediminis sp. nov., Geothrix oryzae sp. nov., Geothrix edaphica sp. nov., Geothrix rubra sp. nov., and Geothrix limicola sp. nov., six novel members of Acidobacteriota isolated from soils.</title>
        <authorList>
            <person name="Itoh H."/>
            <person name="Sugisawa Y."/>
            <person name="Mise K."/>
            <person name="Xu Z."/>
            <person name="Kuniyasu M."/>
            <person name="Ushijima N."/>
            <person name="Kawano K."/>
            <person name="Kobayashi E."/>
            <person name="Shiratori Y."/>
            <person name="Masuda Y."/>
            <person name="Senoo K."/>
        </authorList>
    </citation>
    <scope>NUCLEOTIDE SEQUENCE</scope>
    <source>
        <strain evidence="3">W786</strain>
    </source>
</reference>
<keyword evidence="1" id="KW-0732">Signal</keyword>
<protein>
    <recommendedName>
        <fullName evidence="2">DUF2059 domain-containing protein</fullName>
    </recommendedName>
</protein>
<dbReference type="Proteomes" id="UP001228113">
    <property type="component" value="Chromosome"/>
</dbReference>
<accession>A0AA48H269</accession>
<proteinExistence type="predicted"/>